<keyword evidence="6" id="KW-0902">Two-component regulatory system</keyword>
<evidence type="ECO:0000256" key="7">
    <source>
        <dbReference type="PROSITE-ProRule" id="PRU00169"/>
    </source>
</evidence>
<feature type="modified residue" description="4-aspartylphosphate" evidence="7">
    <location>
        <position position="961"/>
    </location>
</feature>
<dbReference type="SMART" id="SM00388">
    <property type="entry name" value="HisKA"/>
    <property type="match status" value="1"/>
</dbReference>
<keyword evidence="3 7" id="KW-0597">Phosphoprotein</keyword>
<feature type="transmembrane region" description="Helical" evidence="8">
    <location>
        <begin position="107"/>
        <end position="130"/>
    </location>
</feature>
<feature type="transmembrane region" description="Helical" evidence="8">
    <location>
        <begin position="595"/>
        <end position="619"/>
    </location>
</feature>
<dbReference type="RefSeq" id="WP_008734069.1">
    <property type="nucleotide sequence ID" value="NZ_CP004387.1"/>
</dbReference>
<dbReference type="STRING" id="391936.S7S_13865"/>
<dbReference type="GO" id="GO:0000155">
    <property type="term" value="F:phosphorelay sensor kinase activity"/>
    <property type="evidence" value="ECO:0007669"/>
    <property type="project" value="InterPro"/>
</dbReference>
<dbReference type="CDD" id="cd17574">
    <property type="entry name" value="REC_OmpR"/>
    <property type="match status" value="1"/>
</dbReference>
<evidence type="ECO:0000256" key="6">
    <source>
        <dbReference type="ARBA" id="ARBA00023012"/>
    </source>
</evidence>
<dbReference type="Pfam" id="PF00072">
    <property type="entry name" value="Response_reg"/>
    <property type="match status" value="1"/>
</dbReference>
<feature type="domain" description="Histidine kinase" evidence="9">
    <location>
        <begin position="673"/>
        <end position="890"/>
    </location>
</feature>
<dbReference type="AlphaFoldDB" id="A0A0B4XQW1"/>
<name>A0A0B4XQW1_9GAMM</name>
<evidence type="ECO:0000313" key="11">
    <source>
        <dbReference type="EMBL" id="AJD49185.1"/>
    </source>
</evidence>
<dbReference type="InterPro" id="IPR003594">
    <property type="entry name" value="HATPase_dom"/>
</dbReference>
<evidence type="ECO:0000256" key="8">
    <source>
        <dbReference type="SAM" id="Phobius"/>
    </source>
</evidence>
<evidence type="ECO:0000256" key="2">
    <source>
        <dbReference type="ARBA" id="ARBA00012438"/>
    </source>
</evidence>
<dbReference type="SUPFAM" id="SSF55874">
    <property type="entry name" value="ATPase domain of HSP90 chaperone/DNA topoisomerase II/histidine kinase"/>
    <property type="match status" value="1"/>
</dbReference>
<dbReference type="InterPro" id="IPR036097">
    <property type="entry name" value="HisK_dim/P_sf"/>
</dbReference>
<dbReference type="PROSITE" id="PS50110">
    <property type="entry name" value="RESPONSE_REGULATORY"/>
    <property type="match status" value="1"/>
</dbReference>
<dbReference type="CDD" id="cd16922">
    <property type="entry name" value="HATPase_EvgS-ArcB-TorS-like"/>
    <property type="match status" value="1"/>
</dbReference>
<dbReference type="Proteomes" id="UP000006764">
    <property type="component" value="Chromosome"/>
</dbReference>
<evidence type="ECO:0000259" key="10">
    <source>
        <dbReference type="PROSITE" id="PS50110"/>
    </source>
</evidence>
<dbReference type="PROSITE" id="PS50109">
    <property type="entry name" value="HIS_KIN"/>
    <property type="match status" value="1"/>
</dbReference>
<dbReference type="PRINTS" id="PR00344">
    <property type="entry name" value="BCTRLSENSOR"/>
</dbReference>
<dbReference type="SUPFAM" id="SSF52172">
    <property type="entry name" value="CheY-like"/>
    <property type="match status" value="1"/>
</dbReference>
<dbReference type="EMBL" id="CP004387">
    <property type="protein sequence ID" value="AJD49185.1"/>
    <property type="molecule type" value="Genomic_DNA"/>
</dbReference>
<evidence type="ECO:0000259" key="9">
    <source>
        <dbReference type="PROSITE" id="PS50109"/>
    </source>
</evidence>
<dbReference type="KEGG" id="apac:S7S_13865"/>
<keyword evidence="4" id="KW-0808">Transferase</keyword>
<reference evidence="11 12" key="1">
    <citation type="journal article" date="2012" name="J. Bacteriol.">
        <title>Genome sequence of an alkane-degrading bacterium, Alcanivorax pacificus type strain W11-5, isolated from deep sea sediment.</title>
        <authorList>
            <person name="Lai Q."/>
            <person name="Shao Z."/>
        </authorList>
    </citation>
    <scope>NUCLEOTIDE SEQUENCE [LARGE SCALE GENOMIC DNA]</scope>
    <source>
        <strain evidence="11 12">W11-5</strain>
    </source>
</reference>
<dbReference type="InterPro" id="IPR003661">
    <property type="entry name" value="HisK_dim/P_dom"/>
</dbReference>
<comment type="catalytic activity">
    <reaction evidence="1">
        <text>ATP + protein L-histidine = ADP + protein N-phospho-L-histidine.</text>
        <dbReference type="EC" id="2.7.13.3"/>
    </reaction>
</comment>
<proteinExistence type="predicted"/>
<dbReference type="SMART" id="SM00387">
    <property type="entry name" value="HATPase_c"/>
    <property type="match status" value="1"/>
</dbReference>
<dbReference type="PANTHER" id="PTHR43047">
    <property type="entry name" value="TWO-COMPONENT HISTIDINE PROTEIN KINASE"/>
    <property type="match status" value="1"/>
</dbReference>
<gene>
    <name evidence="11" type="ORF">S7S_13865</name>
</gene>
<dbReference type="InterPro" id="IPR001789">
    <property type="entry name" value="Sig_transdc_resp-reg_receiver"/>
</dbReference>
<dbReference type="EC" id="2.7.13.3" evidence="2"/>
<feature type="transmembrane region" description="Helical" evidence="8">
    <location>
        <begin position="136"/>
        <end position="164"/>
    </location>
</feature>
<feature type="transmembrane region" description="Helical" evidence="8">
    <location>
        <begin position="215"/>
        <end position="234"/>
    </location>
</feature>
<feature type="transmembrane region" description="Helical" evidence="8">
    <location>
        <begin position="357"/>
        <end position="379"/>
    </location>
</feature>
<feature type="transmembrane region" description="Helical" evidence="8">
    <location>
        <begin position="308"/>
        <end position="326"/>
    </location>
</feature>
<sequence length="1110" mass="120867">MSAQQRIMRVRRNYNKWVANQTLEDYALRFTAKQARRWSAARVSQTALGAISFLALEAIGAAITLSYGFTNAMAATVTVCALIFMLALPISYYAARFGVDVDLLTRGAGFGYLGSTITSLIYASFTFIFFALEAAIMAMALQILFGLPVSIGYLVSSLMVIPLVTHGITFISRFQVWTQPLWLLLQLVPFVFILFQKPESVAQWTGFPGHGDGQFNILLFGAACAVLFALVGQIGEQVDFLRFLPEQTPGKRLRWWGALLAGGPGWAVVGGLKIAAGSFLAVLALHYGLTPADAADPTHMYIVAFNHLHLNPTASLALAGIFVILCQLKINVTNAYAGSIAWSNFFSRLTHSHPGRVVWLVFNVLIALLLMEIGIYLVFEDILGTYALVAVAWIGALVGDLVVNKPLGLSPRHIEFRRAHLYDINPVGVGAMLLASLTGMLSSGGLFGQLAQALAPFIALLTAFLAAPAIALLTRGRYYIARQPASIPLRAGCCICEHTFDREDMAFCPAYNGHICSLCCSLDARCNDSCKTGSRAQEQIVALLSRWLPERGVAMLRSRMGHFIGLLVLITALIAVILTLIYYQLPNTDAQVLALMAATLAKVFAVLLIISGVIAWLFVLAHESRVVAQEESRRQTAMLMDEIAAHEKTDRALQKAKEQAEAANQAKSRYLTGLSHELRSPLNAAFGYAQLLEHDPAVPAHLHDAVAAIRRSTSHLADLIEGLLEISKIEAGRLELDRNQVRIHALIDELVSMFRLQASEKGIGFRFVCTTPVPELVTADEKRLRQILINLLSNAIKFTRQGEVALHFRYRNQVAEFTIRDTGVGIAPEDIERIFLPFERVRKAGTPATHGTGLGLTITRLLTEIMGGDLNVQSTPGHGSEFRLSLMLSSLPYRASPTLALAPVGYHGAPRTLLVIDDDPTHRGLISDMLTPLGFNILEAPDGPTGLAMALQSQPHLVLLDIAMPGMDGWQVAAALREGSYRGPVIMVSANAGGHALPGSQSAHDDYLVKPYRLSALRTLLDRHLTLNWRYDDTPTPPPRLDSTPLPAPVRDELVALAEIGHLAALRQALARHTALIPAPLSQALADALGRCDFARIIQLLEQPHDTASV</sequence>
<organism evidence="11 12">
    <name type="scientific">Isoalcanivorax pacificus W11-5</name>
    <dbReference type="NCBI Taxonomy" id="391936"/>
    <lineage>
        <taxon>Bacteria</taxon>
        <taxon>Pseudomonadati</taxon>
        <taxon>Pseudomonadota</taxon>
        <taxon>Gammaproteobacteria</taxon>
        <taxon>Oceanospirillales</taxon>
        <taxon>Alcanivoracaceae</taxon>
        <taxon>Isoalcanivorax</taxon>
    </lineage>
</organism>
<dbReference type="Gene3D" id="1.10.287.130">
    <property type="match status" value="1"/>
</dbReference>
<dbReference type="Gene3D" id="1.10.4160.10">
    <property type="entry name" value="Hydantoin permease"/>
    <property type="match status" value="1"/>
</dbReference>
<feature type="transmembrane region" description="Helical" evidence="8">
    <location>
        <begin position="453"/>
        <end position="473"/>
    </location>
</feature>
<keyword evidence="8" id="KW-1133">Transmembrane helix</keyword>
<feature type="transmembrane region" description="Helical" evidence="8">
    <location>
        <begin position="46"/>
        <end position="67"/>
    </location>
</feature>
<feature type="transmembrane region" description="Helical" evidence="8">
    <location>
        <begin position="176"/>
        <end position="195"/>
    </location>
</feature>
<dbReference type="CDD" id="cd00082">
    <property type="entry name" value="HisKA"/>
    <property type="match status" value="1"/>
</dbReference>
<evidence type="ECO:0000256" key="5">
    <source>
        <dbReference type="ARBA" id="ARBA00022777"/>
    </source>
</evidence>
<keyword evidence="8" id="KW-0812">Transmembrane</keyword>
<keyword evidence="5 11" id="KW-0418">Kinase</keyword>
<evidence type="ECO:0000256" key="4">
    <source>
        <dbReference type="ARBA" id="ARBA00022679"/>
    </source>
</evidence>
<keyword evidence="8" id="KW-0472">Membrane</keyword>
<feature type="transmembrane region" description="Helical" evidence="8">
    <location>
        <begin position="424"/>
        <end position="447"/>
    </location>
</feature>
<feature type="transmembrane region" description="Helical" evidence="8">
    <location>
        <begin position="385"/>
        <end position="403"/>
    </location>
</feature>
<feature type="transmembrane region" description="Helical" evidence="8">
    <location>
        <begin position="73"/>
        <end position="95"/>
    </location>
</feature>
<feature type="transmembrane region" description="Helical" evidence="8">
    <location>
        <begin position="563"/>
        <end position="583"/>
    </location>
</feature>
<dbReference type="Pfam" id="PF00512">
    <property type="entry name" value="HisKA"/>
    <property type="match status" value="1"/>
</dbReference>
<feature type="domain" description="Response regulatory" evidence="10">
    <location>
        <begin position="912"/>
        <end position="1025"/>
    </location>
</feature>
<dbReference type="FunFam" id="3.30.565.10:FF:000010">
    <property type="entry name" value="Sensor histidine kinase RcsC"/>
    <property type="match status" value="1"/>
</dbReference>
<protein>
    <recommendedName>
        <fullName evidence="2">histidine kinase</fullName>
        <ecNumber evidence="2">2.7.13.3</ecNumber>
    </recommendedName>
</protein>
<dbReference type="InterPro" id="IPR036890">
    <property type="entry name" value="HATPase_C_sf"/>
</dbReference>
<dbReference type="Gene3D" id="3.30.565.10">
    <property type="entry name" value="Histidine kinase-like ATPase, C-terminal domain"/>
    <property type="match status" value="1"/>
</dbReference>
<feature type="transmembrane region" description="Helical" evidence="8">
    <location>
        <begin position="255"/>
        <end position="288"/>
    </location>
</feature>
<dbReference type="OrthoDB" id="9797243at2"/>
<evidence type="ECO:0000313" key="12">
    <source>
        <dbReference type="Proteomes" id="UP000006764"/>
    </source>
</evidence>
<keyword evidence="12" id="KW-1185">Reference proteome</keyword>
<dbReference type="HOGENOM" id="CLU_008084_1_0_6"/>
<dbReference type="InterPro" id="IPR011006">
    <property type="entry name" value="CheY-like_superfamily"/>
</dbReference>
<dbReference type="InterPro" id="IPR005467">
    <property type="entry name" value="His_kinase_dom"/>
</dbReference>
<dbReference type="SMART" id="SM00448">
    <property type="entry name" value="REC"/>
    <property type="match status" value="1"/>
</dbReference>
<dbReference type="Pfam" id="PF02518">
    <property type="entry name" value="HATPase_c"/>
    <property type="match status" value="1"/>
</dbReference>
<dbReference type="Gene3D" id="3.40.50.2300">
    <property type="match status" value="1"/>
</dbReference>
<evidence type="ECO:0000256" key="3">
    <source>
        <dbReference type="ARBA" id="ARBA00022553"/>
    </source>
</evidence>
<evidence type="ECO:0000256" key="1">
    <source>
        <dbReference type="ARBA" id="ARBA00000085"/>
    </source>
</evidence>
<dbReference type="InterPro" id="IPR004358">
    <property type="entry name" value="Sig_transdc_His_kin-like_C"/>
</dbReference>
<accession>A0A0B4XQW1</accession>
<dbReference type="SUPFAM" id="SSF47384">
    <property type="entry name" value="Homodimeric domain of signal transducing histidine kinase"/>
    <property type="match status" value="1"/>
</dbReference>